<name>A0A3S1BSY5_ELYCH</name>
<gene>
    <name evidence="2" type="ORF">EGW08_001656</name>
</gene>
<proteinExistence type="predicted"/>
<dbReference type="EMBL" id="RQTK01000029">
    <property type="protein sequence ID" value="RUS90568.1"/>
    <property type="molecule type" value="Genomic_DNA"/>
</dbReference>
<protein>
    <recommendedName>
        <fullName evidence="1">SCP domain-containing protein</fullName>
    </recommendedName>
</protein>
<dbReference type="OrthoDB" id="737510at2759"/>
<keyword evidence="3" id="KW-1185">Reference proteome</keyword>
<dbReference type="PRINTS" id="PR00837">
    <property type="entry name" value="V5TPXLIKE"/>
</dbReference>
<evidence type="ECO:0000313" key="2">
    <source>
        <dbReference type="EMBL" id="RUS90568.1"/>
    </source>
</evidence>
<feature type="domain" description="SCP" evidence="1">
    <location>
        <begin position="130"/>
        <end position="275"/>
    </location>
</feature>
<dbReference type="InterPro" id="IPR001283">
    <property type="entry name" value="CRISP-related"/>
</dbReference>
<dbReference type="Proteomes" id="UP000271974">
    <property type="component" value="Unassembled WGS sequence"/>
</dbReference>
<dbReference type="STRING" id="188477.A0A3S1BSY5"/>
<accession>A0A3S1BSY5</accession>
<organism evidence="2 3">
    <name type="scientific">Elysia chlorotica</name>
    <name type="common">Eastern emerald elysia</name>
    <name type="synonym">Sea slug</name>
    <dbReference type="NCBI Taxonomy" id="188477"/>
    <lineage>
        <taxon>Eukaryota</taxon>
        <taxon>Metazoa</taxon>
        <taxon>Spiralia</taxon>
        <taxon>Lophotrochozoa</taxon>
        <taxon>Mollusca</taxon>
        <taxon>Gastropoda</taxon>
        <taxon>Heterobranchia</taxon>
        <taxon>Euthyneura</taxon>
        <taxon>Panpulmonata</taxon>
        <taxon>Sacoglossa</taxon>
        <taxon>Placobranchoidea</taxon>
        <taxon>Plakobranchidae</taxon>
        <taxon>Elysia</taxon>
    </lineage>
</organism>
<reference evidence="2 3" key="1">
    <citation type="submission" date="2019-01" db="EMBL/GenBank/DDBJ databases">
        <title>A draft genome assembly of the solar-powered sea slug Elysia chlorotica.</title>
        <authorList>
            <person name="Cai H."/>
            <person name="Li Q."/>
            <person name="Fang X."/>
            <person name="Li J."/>
            <person name="Curtis N.E."/>
            <person name="Altenburger A."/>
            <person name="Shibata T."/>
            <person name="Feng M."/>
            <person name="Maeda T."/>
            <person name="Schwartz J.A."/>
            <person name="Shigenobu S."/>
            <person name="Lundholm N."/>
            <person name="Nishiyama T."/>
            <person name="Yang H."/>
            <person name="Hasebe M."/>
            <person name="Li S."/>
            <person name="Pierce S.K."/>
            <person name="Wang J."/>
        </authorList>
    </citation>
    <scope>NUCLEOTIDE SEQUENCE [LARGE SCALE GENOMIC DNA]</scope>
    <source>
        <strain evidence="2">EC2010</strain>
        <tissue evidence="2">Whole organism of an adult</tissue>
    </source>
</reference>
<dbReference type="CDD" id="cd05380">
    <property type="entry name" value="CAP_euk"/>
    <property type="match status" value="1"/>
</dbReference>
<dbReference type="InterPro" id="IPR014044">
    <property type="entry name" value="CAP_dom"/>
</dbReference>
<dbReference type="PROSITE" id="PS01009">
    <property type="entry name" value="CRISP_1"/>
    <property type="match status" value="1"/>
</dbReference>
<comment type="caution">
    <text evidence="2">The sequence shown here is derived from an EMBL/GenBank/DDBJ whole genome shotgun (WGS) entry which is preliminary data.</text>
</comment>
<evidence type="ECO:0000259" key="1">
    <source>
        <dbReference type="SMART" id="SM00198"/>
    </source>
</evidence>
<evidence type="ECO:0000313" key="3">
    <source>
        <dbReference type="Proteomes" id="UP000271974"/>
    </source>
</evidence>
<dbReference type="Gene3D" id="3.40.33.10">
    <property type="entry name" value="CAP"/>
    <property type="match status" value="1"/>
</dbReference>
<dbReference type="PRINTS" id="PR00838">
    <property type="entry name" value="V5ALLERGEN"/>
</dbReference>
<dbReference type="AlphaFoldDB" id="A0A3S1BSY5"/>
<dbReference type="GO" id="GO:0005576">
    <property type="term" value="C:extracellular region"/>
    <property type="evidence" value="ECO:0007669"/>
    <property type="project" value="InterPro"/>
</dbReference>
<dbReference type="SUPFAM" id="SSF55797">
    <property type="entry name" value="PR-1-like"/>
    <property type="match status" value="1"/>
</dbReference>
<dbReference type="InterPro" id="IPR018244">
    <property type="entry name" value="Allrgn_V5/Tpx1_CS"/>
</dbReference>
<dbReference type="SMART" id="SM00198">
    <property type="entry name" value="SCP"/>
    <property type="match status" value="1"/>
</dbReference>
<dbReference type="Pfam" id="PF00188">
    <property type="entry name" value="CAP"/>
    <property type="match status" value="1"/>
</dbReference>
<sequence>MVVRKLAQVRFLGMHVWQVLHKNHIRQIKWIRTSDLMFIGSEHCRLSYHPLRKRLLQNLVLVLANVKTTDYVYRQLTTSIVSGIDVVKRSADQCSCDDSLPCAGKYQRIPDHTACLSRGSTAVPGVLTQAEKDAIVAHHNRLRGVVDPVATNMLKMLWDDEVAMLAQKWAEACDTSSGGLHHDIARNIPGRYSVGQNIGTGYKNFSDAIEAWFAEKDNYKPMFGTSVRSVGGSKPIGHYTQLVWATTNRVGCGFAHCSGLAFHVCNYAPIKHFNLFFNLYGKPRRALWSDCGDLTCENYGKLDVSTCSCDCKYKEYHVGPKCQMNCTYDKDLYFCGTQGSFYQSDCGIPYTSSACPKMCEVPMLLSAGIPARDLRARRLGRIQILEPRQPGMVKLLY</sequence>
<dbReference type="InterPro" id="IPR035940">
    <property type="entry name" value="CAP_sf"/>
</dbReference>
<dbReference type="PANTHER" id="PTHR10334">
    <property type="entry name" value="CYSTEINE-RICH SECRETORY PROTEIN-RELATED"/>
    <property type="match status" value="1"/>
</dbReference>
<dbReference type="InterPro" id="IPR002413">
    <property type="entry name" value="V5_allergen-like"/>
</dbReference>